<dbReference type="EMBL" id="JADIND010000214">
    <property type="protein sequence ID" value="MBO8431618.1"/>
    <property type="molecule type" value="Genomic_DNA"/>
</dbReference>
<comment type="caution">
    <text evidence="1">The sequence shown here is derived from an EMBL/GenBank/DDBJ whole genome shotgun (WGS) entry which is preliminary data.</text>
</comment>
<reference evidence="1" key="2">
    <citation type="journal article" date="2021" name="PeerJ">
        <title>Extensive microbial diversity within the chicken gut microbiome revealed by metagenomics and culture.</title>
        <authorList>
            <person name="Gilroy R."/>
            <person name="Ravi A."/>
            <person name="Getino M."/>
            <person name="Pursley I."/>
            <person name="Horton D.L."/>
            <person name="Alikhan N.F."/>
            <person name="Baker D."/>
            <person name="Gharbi K."/>
            <person name="Hall N."/>
            <person name="Watson M."/>
            <person name="Adriaenssens E.M."/>
            <person name="Foster-Nyarko E."/>
            <person name="Jarju S."/>
            <person name="Secka A."/>
            <person name="Antonio M."/>
            <person name="Oren A."/>
            <person name="Chaudhuri R.R."/>
            <person name="La Ragione R."/>
            <person name="Hildebrand F."/>
            <person name="Pallen M.J."/>
        </authorList>
    </citation>
    <scope>NUCLEOTIDE SEQUENCE</scope>
    <source>
        <strain evidence="1">10192</strain>
    </source>
</reference>
<evidence type="ECO:0000313" key="2">
    <source>
        <dbReference type="Proteomes" id="UP000823632"/>
    </source>
</evidence>
<organism evidence="1 2">
    <name type="scientific">Candidatus Scatousia excrementipullorum</name>
    <dbReference type="NCBI Taxonomy" id="2840936"/>
    <lineage>
        <taxon>Bacteria</taxon>
        <taxon>Candidatus Scatousia</taxon>
    </lineage>
</organism>
<dbReference type="AlphaFoldDB" id="A0A9D9H1M7"/>
<gene>
    <name evidence="1" type="ORF">IAC76_09550</name>
</gene>
<sequence>MEKNQLKTSEIMELINSLTEENNYIEILQGYCESNLEHSDELNIIYPIIETIRTLHKKNSEKAKFILYG</sequence>
<protein>
    <submittedName>
        <fullName evidence="1">Uncharacterized protein</fullName>
    </submittedName>
</protein>
<accession>A0A9D9H1M7</accession>
<dbReference type="Proteomes" id="UP000823632">
    <property type="component" value="Unassembled WGS sequence"/>
</dbReference>
<proteinExistence type="predicted"/>
<name>A0A9D9H1M7_9BACT</name>
<reference evidence="1" key="1">
    <citation type="submission" date="2020-10" db="EMBL/GenBank/DDBJ databases">
        <authorList>
            <person name="Gilroy R."/>
        </authorList>
    </citation>
    <scope>NUCLEOTIDE SEQUENCE</scope>
    <source>
        <strain evidence="1">10192</strain>
    </source>
</reference>
<evidence type="ECO:0000313" key="1">
    <source>
        <dbReference type="EMBL" id="MBO8431618.1"/>
    </source>
</evidence>